<organism evidence="2 3">
    <name type="scientific">Petrolisthes manimaculis</name>
    <dbReference type="NCBI Taxonomy" id="1843537"/>
    <lineage>
        <taxon>Eukaryota</taxon>
        <taxon>Metazoa</taxon>
        <taxon>Ecdysozoa</taxon>
        <taxon>Arthropoda</taxon>
        <taxon>Crustacea</taxon>
        <taxon>Multicrustacea</taxon>
        <taxon>Malacostraca</taxon>
        <taxon>Eumalacostraca</taxon>
        <taxon>Eucarida</taxon>
        <taxon>Decapoda</taxon>
        <taxon>Pleocyemata</taxon>
        <taxon>Anomura</taxon>
        <taxon>Galatheoidea</taxon>
        <taxon>Porcellanidae</taxon>
        <taxon>Petrolisthes</taxon>
    </lineage>
</organism>
<accession>A0AAE1TSB2</accession>
<protein>
    <submittedName>
        <fullName evidence="2">Uncharacterized protein</fullName>
    </submittedName>
</protein>
<comment type="caution">
    <text evidence="2">The sequence shown here is derived from an EMBL/GenBank/DDBJ whole genome shotgun (WGS) entry which is preliminary data.</text>
</comment>
<dbReference type="AlphaFoldDB" id="A0AAE1TSB2"/>
<feature type="region of interest" description="Disordered" evidence="1">
    <location>
        <begin position="15"/>
        <end position="182"/>
    </location>
</feature>
<reference evidence="2" key="1">
    <citation type="submission" date="2023-11" db="EMBL/GenBank/DDBJ databases">
        <title>Genome assemblies of two species of porcelain crab, Petrolisthes cinctipes and Petrolisthes manimaculis (Anomura: Porcellanidae).</title>
        <authorList>
            <person name="Angst P."/>
        </authorList>
    </citation>
    <scope>NUCLEOTIDE SEQUENCE</scope>
    <source>
        <strain evidence="2">PB745_02</strain>
        <tissue evidence="2">Gill</tissue>
    </source>
</reference>
<evidence type="ECO:0000313" key="2">
    <source>
        <dbReference type="EMBL" id="KAK4296403.1"/>
    </source>
</evidence>
<feature type="compositionally biased region" description="Basic and acidic residues" evidence="1">
    <location>
        <begin position="32"/>
        <end position="164"/>
    </location>
</feature>
<evidence type="ECO:0000313" key="3">
    <source>
        <dbReference type="Proteomes" id="UP001292094"/>
    </source>
</evidence>
<gene>
    <name evidence="2" type="ORF">Pmani_031099</name>
</gene>
<keyword evidence="3" id="KW-1185">Reference proteome</keyword>
<dbReference type="Proteomes" id="UP001292094">
    <property type="component" value="Unassembled WGS sequence"/>
</dbReference>
<proteinExistence type="predicted"/>
<sequence length="182" mass="19665">METLTMKYPEDLRVNHVGESCQKGKQKAGHNKGGDGIKKKTKLEWGTESDRECCGGRERGRGWEEWRGRRREEGVGKSGEEEEGVGKSGEEEEGDGKSGEEEEGDGKSGEEEEGVGKGREEEDGVGKSGEKEDGVGKSGEEEEGVAKSAEEEEGVGKSGEKEDVLTLVNYGEGEDNQPLRGK</sequence>
<name>A0AAE1TSB2_9EUCA</name>
<dbReference type="EMBL" id="JAWZYT010003863">
    <property type="protein sequence ID" value="KAK4296403.1"/>
    <property type="molecule type" value="Genomic_DNA"/>
</dbReference>
<evidence type="ECO:0000256" key="1">
    <source>
        <dbReference type="SAM" id="MobiDB-lite"/>
    </source>
</evidence>